<gene>
    <name evidence="7" type="ORF">F7D95_07475</name>
</gene>
<evidence type="ECO:0000313" key="7">
    <source>
        <dbReference type="EMBL" id="MQN12661.1"/>
    </source>
</evidence>
<comment type="subcellular location">
    <subcellularLocation>
        <location evidence="1">Periplasm</location>
    </subcellularLocation>
</comment>
<dbReference type="InterPro" id="IPR012480">
    <property type="entry name" value="Hepar_II_III_C"/>
</dbReference>
<dbReference type="Gene3D" id="1.50.10.100">
    <property type="entry name" value="Chondroitin AC/alginate lyase"/>
    <property type="match status" value="1"/>
</dbReference>
<name>A0AA90ZL97_9BACT</name>
<dbReference type="AlphaFoldDB" id="A0AA90ZL97"/>
<evidence type="ECO:0000256" key="2">
    <source>
        <dbReference type="ARBA" id="ARBA00022729"/>
    </source>
</evidence>
<evidence type="ECO:0000256" key="5">
    <source>
        <dbReference type="SAM" id="SignalP"/>
    </source>
</evidence>
<organism evidence="7 8">
    <name type="scientific">Segatella copri</name>
    <dbReference type="NCBI Taxonomy" id="165179"/>
    <lineage>
        <taxon>Bacteria</taxon>
        <taxon>Pseudomonadati</taxon>
        <taxon>Bacteroidota</taxon>
        <taxon>Bacteroidia</taxon>
        <taxon>Bacteroidales</taxon>
        <taxon>Prevotellaceae</taxon>
        <taxon>Segatella</taxon>
    </lineage>
</organism>
<evidence type="ECO:0000256" key="1">
    <source>
        <dbReference type="ARBA" id="ARBA00004418"/>
    </source>
</evidence>
<dbReference type="GO" id="GO:0042597">
    <property type="term" value="C:periplasmic space"/>
    <property type="evidence" value="ECO:0007669"/>
    <property type="project" value="UniProtKB-SubCell"/>
</dbReference>
<evidence type="ECO:0000313" key="8">
    <source>
        <dbReference type="Proteomes" id="UP000442105"/>
    </source>
</evidence>
<feature type="domain" description="Heparinase II/III-like C-terminal" evidence="6">
    <location>
        <begin position="385"/>
        <end position="522"/>
    </location>
</feature>
<keyword evidence="3" id="KW-0574">Periplasm</keyword>
<evidence type="ECO:0000259" key="6">
    <source>
        <dbReference type="Pfam" id="PF07940"/>
    </source>
</evidence>
<dbReference type="PANTHER" id="PTHR39210">
    <property type="entry name" value="HEPARIN-SULFATE LYASE"/>
    <property type="match status" value="1"/>
</dbReference>
<comment type="caution">
    <text evidence="7">The sequence shown here is derived from an EMBL/GenBank/DDBJ whole genome shotgun (WGS) entry which is preliminary data.</text>
</comment>
<reference evidence="8" key="1">
    <citation type="submission" date="2019-09" db="EMBL/GenBank/DDBJ databases">
        <title>Distinct polysaccharide growth profiles of human intestinal Prevotella copri isolates.</title>
        <authorList>
            <person name="Fehlner-Peach H."/>
            <person name="Magnabosco C."/>
            <person name="Raghavan V."/>
            <person name="Scher J.U."/>
            <person name="Tett A."/>
            <person name="Cox L.M."/>
            <person name="Gottsegen C."/>
            <person name="Watters A."/>
            <person name="Wiltshire- Gordon J.D."/>
            <person name="Segata N."/>
            <person name="Bonneau R."/>
            <person name="Littman D.R."/>
        </authorList>
    </citation>
    <scope>NUCLEOTIDE SEQUENCE [LARGE SCALE GENOMIC DNA]</scope>
    <source>
        <strain evidence="8">iAQ1179</strain>
    </source>
</reference>
<evidence type="ECO:0000256" key="3">
    <source>
        <dbReference type="ARBA" id="ARBA00022764"/>
    </source>
</evidence>
<proteinExistence type="predicted"/>
<evidence type="ECO:0000256" key="4">
    <source>
        <dbReference type="ARBA" id="ARBA00023239"/>
    </source>
</evidence>
<sequence length="630" mass="72707">MIIKKIMILVCCVLLSLSAKAQQTFSPFPKAGDKYWQKQVPVAMRNDYIRLGNLYQKKPWNAIPAETFAEFRTNGNRTRYEEASFGIRKQFVCLVMAEIMQGRGRFLPSIRKGLHYFIEKEPWWGIPAHYPKDHPEKDIQPVDLFNAETAGMLAWTLYMLEDEINRKEKGLCDQVRNEIDRRFLQPVLNQPQGWKNNANNWNTWITSNWLETVLICESDAKQRDAAFKGVQQCLRTFLKGYPDDGGCEEGVSYWDCAGASFFESLYFMQFAPKQAVLTLNEAQKKKVENMGRFITTMYINDLTFVNFSDAQAQNVPNINILFPYGAYLQNLQMMQLAAYVGKKYQYSLKPSTLFLKSGNYPKLGRELMLLSMLPKYQETAAVEPKTEDAYLENSQIMVASNKNWFVAAKGGNNAESHNHNDIGNFIVYHNNQPVVIDLGRDTYTSKSFSNQRFELMNCRSAYHNVPIINGLEQKDGRKYRAEKVSHVFSKGISSLTLNLEKAYTEAAHVDKWQRTIALDREYNLVEVTEQYKLDSLQIEKDRLNGQVFDNQIVLMAYGKPVVQKAGRILLQGGLVRLEYDAQYLSASVEKVQMTDGIMKTQWKDNIYRIILRLNDNYPMAKVKYRFVGTR</sequence>
<protein>
    <submittedName>
        <fullName evidence="7">Heparinase</fullName>
    </submittedName>
</protein>
<feature type="signal peptide" evidence="5">
    <location>
        <begin position="1"/>
        <end position="21"/>
    </location>
</feature>
<accession>A0AA90ZL97</accession>
<keyword evidence="2 5" id="KW-0732">Signal</keyword>
<dbReference type="Proteomes" id="UP000442105">
    <property type="component" value="Unassembled WGS sequence"/>
</dbReference>
<dbReference type="SUPFAM" id="SSF48230">
    <property type="entry name" value="Chondroitin AC/alginate lyase"/>
    <property type="match status" value="1"/>
</dbReference>
<feature type="chain" id="PRO_5041678387" evidence="5">
    <location>
        <begin position="22"/>
        <end position="630"/>
    </location>
</feature>
<dbReference type="Gene3D" id="2.70.98.70">
    <property type="match status" value="1"/>
</dbReference>
<dbReference type="Pfam" id="PF07940">
    <property type="entry name" value="Hepar_II_III_C"/>
    <property type="match status" value="1"/>
</dbReference>
<dbReference type="GO" id="GO:0016829">
    <property type="term" value="F:lyase activity"/>
    <property type="evidence" value="ECO:0007669"/>
    <property type="project" value="UniProtKB-KW"/>
</dbReference>
<dbReference type="PANTHER" id="PTHR39210:SF1">
    <property type="entry name" value="HEPARIN-SULFATE LYASE"/>
    <property type="match status" value="1"/>
</dbReference>
<dbReference type="EMBL" id="VZCW01000201">
    <property type="protein sequence ID" value="MQN12661.1"/>
    <property type="molecule type" value="Genomic_DNA"/>
</dbReference>
<dbReference type="InterPro" id="IPR008929">
    <property type="entry name" value="Chondroitin_lyas"/>
</dbReference>
<keyword evidence="4" id="KW-0456">Lyase</keyword>